<dbReference type="Gene3D" id="1.10.630.10">
    <property type="entry name" value="Cytochrome P450"/>
    <property type="match status" value="1"/>
</dbReference>
<proteinExistence type="inferred from homology"/>
<dbReference type="InterPro" id="IPR002397">
    <property type="entry name" value="Cyt_P450_B"/>
</dbReference>
<comment type="caution">
    <text evidence="8">The sequence shown here is derived from an EMBL/GenBank/DDBJ whole genome shotgun (WGS) entry which is preliminary data.</text>
</comment>
<protein>
    <submittedName>
        <fullName evidence="8">Cytochrome P450</fullName>
    </submittedName>
</protein>
<keyword evidence="9" id="KW-1185">Reference proteome</keyword>
<dbReference type="Pfam" id="PF00067">
    <property type="entry name" value="p450"/>
    <property type="match status" value="2"/>
</dbReference>
<evidence type="ECO:0000256" key="1">
    <source>
        <dbReference type="ARBA" id="ARBA00010617"/>
    </source>
</evidence>
<dbReference type="PANTHER" id="PTHR46696:SF6">
    <property type="entry name" value="P450, PUTATIVE (EUROFUNG)-RELATED"/>
    <property type="match status" value="1"/>
</dbReference>
<evidence type="ECO:0000256" key="7">
    <source>
        <dbReference type="RuleBase" id="RU000461"/>
    </source>
</evidence>
<dbReference type="InterPro" id="IPR001128">
    <property type="entry name" value="Cyt_P450"/>
</dbReference>
<dbReference type="SUPFAM" id="SSF48264">
    <property type="entry name" value="Cytochrome P450"/>
    <property type="match status" value="1"/>
</dbReference>
<name>A0AA40CRG3_9PEZI</name>
<dbReference type="PANTHER" id="PTHR46696">
    <property type="entry name" value="P450, PUTATIVE (EUROFUNG)-RELATED"/>
    <property type="match status" value="1"/>
</dbReference>
<evidence type="ECO:0000256" key="5">
    <source>
        <dbReference type="ARBA" id="ARBA00023004"/>
    </source>
</evidence>
<dbReference type="GO" id="GO:0004497">
    <property type="term" value="F:monooxygenase activity"/>
    <property type="evidence" value="ECO:0007669"/>
    <property type="project" value="UniProtKB-KW"/>
</dbReference>
<keyword evidence="4 7" id="KW-0560">Oxidoreductase</keyword>
<dbReference type="Proteomes" id="UP001174936">
    <property type="component" value="Unassembled WGS sequence"/>
</dbReference>
<dbReference type="GO" id="GO:0016705">
    <property type="term" value="F:oxidoreductase activity, acting on paired donors, with incorporation or reduction of molecular oxygen"/>
    <property type="evidence" value="ECO:0007669"/>
    <property type="project" value="InterPro"/>
</dbReference>
<accession>A0AA40CRG3</accession>
<dbReference type="PRINTS" id="PR00359">
    <property type="entry name" value="BP450"/>
</dbReference>
<evidence type="ECO:0000313" key="9">
    <source>
        <dbReference type="Proteomes" id="UP001174936"/>
    </source>
</evidence>
<organism evidence="8 9">
    <name type="scientific">Cercophora newfieldiana</name>
    <dbReference type="NCBI Taxonomy" id="92897"/>
    <lineage>
        <taxon>Eukaryota</taxon>
        <taxon>Fungi</taxon>
        <taxon>Dikarya</taxon>
        <taxon>Ascomycota</taxon>
        <taxon>Pezizomycotina</taxon>
        <taxon>Sordariomycetes</taxon>
        <taxon>Sordariomycetidae</taxon>
        <taxon>Sordariales</taxon>
        <taxon>Lasiosphaeriaceae</taxon>
        <taxon>Cercophora</taxon>
    </lineage>
</organism>
<dbReference type="FunFam" id="1.10.630.10:FF:000018">
    <property type="entry name" value="Cytochrome P450 monooxygenase"/>
    <property type="match status" value="1"/>
</dbReference>
<evidence type="ECO:0000256" key="2">
    <source>
        <dbReference type="ARBA" id="ARBA00022617"/>
    </source>
</evidence>
<dbReference type="GO" id="GO:0005506">
    <property type="term" value="F:iron ion binding"/>
    <property type="evidence" value="ECO:0007669"/>
    <property type="project" value="InterPro"/>
</dbReference>
<sequence length="405" mass="45340">MGASEPPRFPFARASGMDPPAEFGELRAKCPVSRVTLFDGSNAWLVTKHKDVCQVATDQRLSKERNRPGFPEYNEGGKLAAKSRPTFVDMDPPEHMRHRSMVESFFTPEHVEKLRPYIQKTASDLLEKMKAKGCANGPVDLVEHFALPVPSYIIYTILGVPFEDLEFLTKQTAVRSSGSSNAREASAANQQLLKYMAELTDKRMQAPKDDLISKLIVEQVKPGNLEKDEAVQMAFLLLVAGNATMVNMIALGVVTLLQHPDQLEEFKANPKQWSPAFVDELCRYHTASAMAIRRVAKVDVEIGGQHIKANEGIIASNQSANRDEDVFENPDTFDMHRKWPQEDALGFGFGEHRCIAEHLAKAELRIAFETLFSELPNLSLAAPVNKLEFSERHRDVGIQKLLVTW</sequence>
<evidence type="ECO:0000256" key="6">
    <source>
        <dbReference type="ARBA" id="ARBA00023033"/>
    </source>
</evidence>
<dbReference type="InterPro" id="IPR036396">
    <property type="entry name" value="Cyt_P450_sf"/>
</dbReference>
<keyword evidence="3 7" id="KW-0479">Metal-binding</keyword>
<evidence type="ECO:0000256" key="3">
    <source>
        <dbReference type="ARBA" id="ARBA00022723"/>
    </source>
</evidence>
<dbReference type="GO" id="GO:0020037">
    <property type="term" value="F:heme binding"/>
    <property type="evidence" value="ECO:0007669"/>
    <property type="project" value="InterPro"/>
</dbReference>
<comment type="similarity">
    <text evidence="1 7">Belongs to the cytochrome P450 family.</text>
</comment>
<dbReference type="AlphaFoldDB" id="A0AA40CRG3"/>
<dbReference type="InterPro" id="IPR017972">
    <property type="entry name" value="Cyt_P450_CS"/>
</dbReference>
<gene>
    <name evidence="8" type="ORF">B0T16DRAFT_325416</name>
</gene>
<keyword evidence="5 7" id="KW-0408">Iron</keyword>
<dbReference type="EMBL" id="JAULSV010000003">
    <property type="protein sequence ID" value="KAK0648681.1"/>
    <property type="molecule type" value="Genomic_DNA"/>
</dbReference>
<evidence type="ECO:0000313" key="8">
    <source>
        <dbReference type="EMBL" id="KAK0648681.1"/>
    </source>
</evidence>
<reference evidence="8" key="1">
    <citation type="submission" date="2023-06" db="EMBL/GenBank/DDBJ databases">
        <title>Genome-scale phylogeny and comparative genomics of the fungal order Sordariales.</title>
        <authorList>
            <consortium name="Lawrence Berkeley National Laboratory"/>
            <person name="Hensen N."/>
            <person name="Bonometti L."/>
            <person name="Westerberg I."/>
            <person name="Brannstrom I.O."/>
            <person name="Guillou S."/>
            <person name="Cros-Aarteil S."/>
            <person name="Calhoun S."/>
            <person name="Haridas S."/>
            <person name="Kuo A."/>
            <person name="Mondo S."/>
            <person name="Pangilinan J."/>
            <person name="Riley R."/>
            <person name="Labutti K."/>
            <person name="Andreopoulos B."/>
            <person name="Lipzen A."/>
            <person name="Chen C."/>
            <person name="Yanf M."/>
            <person name="Daum C."/>
            <person name="Ng V."/>
            <person name="Clum A."/>
            <person name="Steindorff A."/>
            <person name="Ohm R."/>
            <person name="Martin F."/>
            <person name="Silar P."/>
            <person name="Natvig D."/>
            <person name="Lalanne C."/>
            <person name="Gautier V."/>
            <person name="Ament-Velasquez S.L."/>
            <person name="Kruys A."/>
            <person name="Hutchinson M.I."/>
            <person name="Powell A.J."/>
            <person name="Barry K."/>
            <person name="Miller A.N."/>
            <person name="Grigoriev I.V."/>
            <person name="Debuchy R."/>
            <person name="Gladieux P."/>
            <person name="Thoren M.H."/>
            <person name="Johannesson H."/>
        </authorList>
    </citation>
    <scope>NUCLEOTIDE SEQUENCE</scope>
    <source>
        <strain evidence="8">SMH2532-1</strain>
    </source>
</reference>
<evidence type="ECO:0000256" key="4">
    <source>
        <dbReference type="ARBA" id="ARBA00023002"/>
    </source>
</evidence>
<keyword evidence="2 7" id="KW-0349">Heme</keyword>
<dbReference type="PROSITE" id="PS00086">
    <property type="entry name" value="CYTOCHROME_P450"/>
    <property type="match status" value="1"/>
</dbReference>
<keyword evidence="6 7" id="KW-0503">Monooxygenase</keyword>
<dbReference type="CDD" id="cd11030">
    <property type="entry name" value="CYP105-like"/>
    <property type="match status" value="1"/>
</dbReference>